<dbReference type="InterPro" id="IPR013766">
    <property type="entry name" value="Thioredoxin_domain"/>
</dbReference>
<comment type="caution">
    <text evidence="8">The sequence shown here is derived from an EMBL/GenBank/DDBJ whole genome shotgun (WGS) entry which is preliminary data.</text>
</comment>
<dbReference type="EMBL" id="AAUT02000016">
    <property type="protein sequence ID" value="KNA59542.1"/>
    <property type="molecule type" value="Genomic_DNA"/>
</dbReference>
<gene>
    <name evidence="6" type="primary">tpx</name>
    <name evidence="8" type="ORF">VC274080_020900</name>
</gene>
<evidence type="ECO:0000259" key="7">
    <source>
        <dbReference type="PROSITE" id="PS51352"/>
    </source>
</evidence>
<name>A0A0K9UVQ3_VIBCL</name>
<dbReference type="Gene3D" id="3.40.30.10">
    <property type="entry name" value="Glutaredoxin"/>
    <property type="match status" value="1"/>
</dbReference>
<evidence type="ECO:0000313" key="9">
    <source>
        <dbReference type="Proteomes" id="UP000003017"/>
    </source>
</evidence>
<sequence length="164" mass="17924">MTVTFQNNPVSISGSFPKVGDRLPSFTLCGADLNDLSNEDFKGKKIVMSIFPSIDTPVCSKSVKVLQNALMTRNDTVLLCVSADLPFAMSRFCTEHAVANVTNASFFREPAFTERFGVNLNEGALRGLAARAVIVADEFGVITHSELVNEITNEPDYDRILMSL</sequence>
<evidence type="ECO:0000256" key="1">
    <source>
        <dbReference type="ARBA" id="ARBA00022559"/>
    </source>
</evidence>
<evidence type="ECO:0000256" key="5">
    <source>
        <dbReference type="ARBA" id="ARBA00023284"/>
    </source>
</evidence>
<dbReference type="InterPro" id="IPR050455">
    <property type="entry name" value="Tpx_Peroxidase_subfamily"/>
</dbReference>
<dbReference type="PROSITE" id="PS51352">
    <property type="entry name" value="THIOREDOXIN_2"/>
    <property type="match status" value="1"/>
</dbReference>
<dbReference type="PROSITE" id="PS01265">
    <property type="entry name" value="TPX"/>
    <property type="match status" value="1"/>
</dbReference>
<dbReference type="InterPro" id="IPR013740">
    <property type="entry name" value="Redoxin"/>
</dbReference>
<evidence type="ECO:0000256" key="4">
    <source>
        <dbReference type="ARBA" id="ARBA00023157"/>
    </source>
</evidence>
<dbReference type="SUPFAM" id="SSF52833">
    <property type="entry name" value="Thioredoxin-like"/>
    <property type="match status" value="1"/>
</dbReference>
<dbReference type="Proteomes" id="UP000003017">
    <property type="component" value="Unassembled WGS sequence"/>
</dbReference>
<dbReference type="InterPro" id="IPR036249">
    <property type="entry name" value="Thioredoxin-like_sf"/>
</dbReference>
<evidence type="ECO:0000256" key="2">
    <source>
        <dbReference type="ARBA" id="ARBA00022862"/>
    </source>
</evidence>
<dbReference type="EC" id="1.11.1.24" evidence="6"/>
<protein>
    <recommendedName>
        <fullName evidence="6">Thiol peroxidase</fullName>
        <shortName evidence="6">Tpx</shortName>
        <ecNumber evidence="6">1.11.1.24</ecNumber>
    </recommendedName>
    <alternativeName>
        <fullName evidence="6">Peroxiredoxin tpx</fullName>
        <shortName evidence="6">Prx</shortName>
    </alternativeName>
    <alternativeName>
        <fullName evidence="6">Thioredoxin peroxidase</fullName>
    </alternativeName>
    <alternativeName>
        <fullName evidence="6">Thioredoxin-dependent peroxiredoxin</fullName>
    </alternativeName>
</protein>
<feature type="active site" description="Cysteine sulfenic acid (-SOH) intermediate" evidence="6">
    <location>
        <position position="59"/>
    </location>
</feature>
<keyword evidence="1 6" id="KW-0575">Peroxidase</keyword>
<dbReference type="HAMAP" id="MF_00269">
    <property type="entry name" value="Tpx"/>
    <property type="match status" value="1"/>
</dbReference>
<comment type="catalytic activity">
    <reaction evidence="6">
        <text>a hydroperoxide + [thioredoxin]-dithiol = an alcohol + [thioredoxin]-disulfide + H2O</text>
        <dbReference type="Rhea" id="RHEA:62620"/>
        <dbReference type="Rhea" id="RHEA-COMP:10698"/>
        <dbReference type="Rhea" id="RHEA-COMP:10700"/>
        <dbReference type="ChEBI" id="CHEBI:15377"/>
        <dbReference type="ChEBI" id="CHEBI:29950"/>
        <dbReference type="ChEBI" id="CHEBI:30879"/>
        <dbReference type="ChEBI" id="CHEBI:35924"/>
        <dbReference type="ChEBI" id="CHEBI:50058"/>
        <dbReference type="EC" id="1.11.1.24"/>
    </reaction>
</comment>
<dbReference type="CDD" id="cd03014">
    <property type="entry name" value="PRX_Atyp2cys"/>
    <property type="match status" value="1"/>
</dbReference>
<dbReference type="PANTHER" id="PTHR43110">
    <property type="entry name" value="THIOL PEROXIDASE"/>
    <property type="match status" value="1"/>
</dbReference>
<comment type="function">
    <text evidence="6">Thiol-specific peroxidase that catalyzes the reduction of hydrogen peroxide and organic hydroperoxides to water and alcohols, respectively. Plays a role in cell protection against oxidative stress by detoxifying peroxides.</text>
</comment>
<evidence type="ECO:0000256" key="6">
    <source>
        <dbReference type="HAMAP-Rule" id="MF_00269"/>
    </source>
</evidence>
<dbReference type="InterPro" id="IPR002065">
    <property type="entry name" value="TPX"/>
</dbReference>
<dbReference type="InterPro" id="IPR018219">
    <property type="entry name" value="Tpx_CS"/>
</dbReference>
<dbReference type="RefSeq" id="WP_000218964.1">
    <property type="nucleotide sequence ID" value="NZ_CP016324.1"/>
</dbReference>
<keyword evidence="2 6" id="KW-0049">Antioxidant</keyword>
<evidence type="ECO:0000313" key="8">
    <source>
        <dbReference type="EMBL" id="KNA59542.1"/>
    </source>
</evidence>
<feature type="disulfide bond" description="Redox-active" evidence="6">
    <location>
        <begin position="59"/>
        <end position="93"/>
    </location>
</feature>
<dbReference type="NCBIfam" id="NF001808">
    <property type="entry name" value="PRK00522.1"/>
    <property type="match status" value="1"/>
</dbReference>
<accession>A0A0K9UVQ3</accession>
<keyword evidence="3 6" id="KW-0560">Oxidoreductase</keyword>
<organism evidence="8 9">
    <name type="scientific">Vibrio cholerae 2740-80</name>
    <dbReference type="NCBI Taxonomy" id="412614"/>
    <lineage>
        <taxon>Bacteria</taxon>
        <taxon>Pseudomonadati</taxon>
        <taxon>Pseudomonadota</taxon>
        <taxon>Gammaproteobacteria</taxon>
        <taxon>Vibrionales</taxon>
        <taxon>Vibrionaceae</taxon>
        <taxon>Vibrio</taxon>
    </lineage>
</organism>
<reference evidence="8 9" key="2">
    <citation type="submission" date="2010-08" db="EMBL/GenBank/DDBJ databases">
        <title>The Genome Sequence of Vibrio cholerae strain 2740-80.</title>
        <authorList>
            <consortium name="The Broad Institute Genome Sequencing Platform"/>
            <person name="Colwell R."/>
            <person name="Young S.K."/>
            <person name="Zeng Q."/>
            <person name="Alvarado L."/>
            <person name="Berlin A."/>
            <person name="Chapman S."/>
            <person name="Chen Z."/>
            <person name="Freedman E."/>
            <person name="Gellesch M."/>
            <person name="Goldberg J."/>
            <person name="Griggs A."/>
            <person name="Gujja S."/>
            <person name="Heilman E."/>
            <person name="Heiman D."/>
            <person name="Howarth C."/>
            <person name="Larson L."/>
            <person name="Mehta T."/>
            <person name="Neiman D.N."/>
            <person name="Park D."/>
            <person name="Pearson M."/>
            <person name="Roberts A."/>
            <person name="Saif S."/>
            <person name="Shenoy N."/>
            <person name="Sisk P."/>
            <person name="Stolte C."/>
            <person name="Sykes S."/>
            <person name="White J."/>
            <person name="Yandava C."/>
            <person name="Borodovsky M."/>
            <person name="Heidelberg J."/>
            <person name="Haas B."/>
            <person name="Nusbaum C."/>
            <person name="Birren B."/>
        </authorList>
    </citation>
    <scope>NUCLEOTIDE SEQUENCE [LARGE SCALE GENOMIC DNA]</scope>
    <source>
        <strain evidence="8 9">2740-80</strain>
    </source>
</reference>
<feature type="domain" description="Thioredoxin" evidence="7">
    <location>
        <begin position="17"/>
        <end position="164"/>
    </location>
</feature>
<dbReference type="GO" id="GO:0008379">
    <property type="term" value="F:thioredoxin peroxidase activity"/>
    <property type="evidence" value="ECO:0007669"/>
    <property type="project" value="UniProtKB-UniRule"/>
</dbReference>
<comment type="miscellaneous">
    <text evidence="6">The active site is a conserved redox-active cysteine residue, the peroxidatic cysteine (C(P)), which makes the nucleophilic attack on the peroxide substrate. The peroxide oxidizes the C(P)-SH to cysteine sulfenic acid (C(P)-SOH), which then reacts with another cysteine residue, the resolving cysteine (C(R)), to form a disulfide bridge. The disulfide is subsequently reduced by an appropriate electron donor to complete the catalytic cycle. In this atypical 2-Cys peroxiredoxin, C(R) is present in the same subunit to form an intramolecular disulfide. The disulfide is subsequently reduced by thioredoxin.</text>
</comment>
<dbReference type="PANTHER" id="PTHR43110:SF1">
    <property type="entry name" value="THIOL PEROXIDASE"/>
    <property type="match status" value="1"/>
</dbReference>
<keyword evidence="4 6" id="KW-1015">Disulfide bond</keyword>
<comment type="subunit">
    <text evidence="6">Homodimer.</text>
</comment>
<dbReference type="AlphaFoldDB" id="A0A0K9UVQ3"/>
<evidence type="ECO:0000256" key="3">
    <source>
        <dbReference type="ARBA" id="ARBA00023002"/>
    </source>
</evidence>
<reference evidence="8 9" key="1">
    <citation type="submission" date="2007-01" db="EMBL/GenBank/DDBJ databases">
        <authorList>
            <person name="Kobayashi T."/>
            <person name="Suzuki M."/>
            <person name="Inoue H."/>
            <person name="Itai R.N."/>
            <person name="Takahashi M."/>
            <person name="Nakanishi H."/>
            <person name="Mori S."/>
            <person name="Nishizawa N.K."/>
        </authorList>
    </citation>
    <scope>NUCLEOTIDE SEQUENCE [LARGE SCALE GENOMIC DNA]</scope>
    <source>
        <strain evidence="8 9">2740-80</strain>
    </source>
</reference>
<dbReference type="SMR" id="A0A0K9UVQ3"/>
<comment type="similarity">
    <text evidence="6">Belongs to the peroxiredoxin family. Tpx subfamily.</text>
</comment>
<proteinExistence type="inferred from homology"/>
<dbReference type="Pfam" id="PF08534">
    <property type="entry name" value="Redoxin"/>
    <property type="match status" value="1"/>
</dbReference>
<keyword evidence="5 6" id="KW-0676">Redox-active center</keyword>